<feature type="domain" description="Thioredoxin-like fold" evidence="3">
    <location>
        <begin position="35"/>
        <end position="146"/>
    </location>
</feature>
<feature type="signal peptide" evidence="2">
    <location>
        <begin position="1"/>
        <end position="18"/>
    </location>
</feature>
<evidence type="ECO:0000259" key="3">
    <source>
        <dbReference type="Pfam" id="PF13098"/>
    </source>
</evidence>
<organism evidence="4 5">
    <name type="scientific">Imtechella halotolerans K1</name>
    <dbReference type="NCBI Taxonomy" id="946077"/>
    <lineage>
        <taxon>Bacteria</taxon>
        <taxon>Pseudomonadati</taxon>
        <taxon>Bacteroidota</taxon>
        <taxon>Flavobacteriia</taxon>
        <taxon>Flavobacteriales</taxon>
        <taxon>Flavobacteriaceae</taxon>
        <taxon>Imtechella</taxon>
    </lineage>
</organism>
<evidence type="ECO:0000256" key="1">
    <source>
        <dbReference type="ARBA" id="ARBA00023284"/>
    </source>
</evidence>
<proteinExistence type="predicted"/>
<keyword evidence="5" id="KW-1185">Reference proteome</keyword>
<dbReference type="SUPFAM" id="SSF52833">
    <property type="entry name" value="Thioredoxin-like"/>
    <property type="match status" value="1"/>
</dbReference>
<dbReference type="InterPro" id="IPR036249">
    <property type="entry name" value="Thioredoxin-like_sf"/>
</dbReference>
<evidence type="ECO:0000313" key="4">
    <source>
        <dbReference type="EMBL" id="EID76110.1"/>
    </source>
</evidence>
<name>I0WI94_9FLAO</name>
<reference evidence="4 5" key="1">
    <citation type="journal article" date="2012" name="J. Bacteriol.">
        <title>Genome Sequence of the Halotolerant Bacterium Imtechella halotolerans K1T.</title>
        <authorList>
            <person name="Kumar S."/>
            <person name="Vikram S."/>
            <person name="Subramanian S."/>
            <person name="Raghava G.P."/>
            <person name="Pinnaka A.K."/>
        </authorList>
    </citation>
    <scope>NUCLEOTIDE SEQUENCE [LARGE SCALE GENOMIC DNA]</scope>
    <source>
        <strain evidence="4 5">K1</strain>
    </source>
</reference>
<dbReference type="STRING" id="946077.W5A_04169"/>
<dbReference type="OrthoDB" id="9811036at2"/>
<dbReference type="PROSITE" id="PS00194">
    <property type="entry name" value="THIOREDOXIN_1"/>
    <property type="match status" value="1"/>
</dbReference>
<dbReference type="Gene3D" id="3.40.30.10">
    <property type="entry name" value="Glutaredoxin"/>
    <property type="match status" value="1"/>
</dbReference>
<feature type="chain" id="PRO_5003635502" description="Thioredoxin-like fold domain-containing protein" evidence="2">
    <location>
        <begin position="19"/>
        <end position="179"/>
    </location>
</feature>
<dbReference type="eggNOG" id="COG2143">
    <property type="taxonomic scope" value="Bacteria"/>
</dbReference>
<keyword evidence="1" id="KW-0676">Redox-active center</keyword>
<dbReference type="EMBL" id="AJJU01000003">
    <property type="protein sequence ID" value="EID76110.1"/>
    <property type="molecule type" value="Genomic_DNA"/>
</dbReference>
<dbReference type="InterPro" id="IPR012336">
    <property type="entry name" value="Thioredoxin-like_fold"/>
</dbReference>
<dbReference type="Pfam" id="PF13098">
    <property type="entry name" value="Thioredoxin_2"/>
    <property type="match status" value="1"/>
</dbReference>
<dbReference type="Proteomes" id="UP000005938">
    <property type="component" value="Unassembled WGS sequence"/>
</dbReference>
<sequence>MKHAFFVLILFIAGSVSAQEINWMTFEEALAAQQKKPKKIFMDVYTVWCGPCKLLDKNTFSNKDLAAYVNKHFYPVKFNGEGNEELNYQGKKFGNPRFDPKRKGRNGVHDLTVYLQVNAYPTMVFFDEKGQTLMPVRGYLTPDKLEVFLKFFKNDDHKKIRTQQDFDAYQKNFKYEFKI</sequence>
<comment type="caution">
    <text evidence="4">The sequence shown here is derived from an EMBL/GenBank/DDBJ whole genome shotgun (WGS) entry which is preliminary data.</text>
</comment>
<dbReference type="PATRIC" id="fig|946077.3.peg.849"/>
<accession>I0WI94</accession>
<protein>
    <recommendedName>
        <fullName evidence="3">Thioredoxin-like fold domain-containing protein</fullName>
    </recommendedName>
</protein>
<dbReference type="RefSeq" id="WP_008237748.1">
    <property type="nucleotide sequence ID" value="NZ_AJJU01000003.1"/>
</dbReference>
<gene>
    <name evidence="4" type="ORF">W5A_04169</name>
</gene>
<dbReference type="AlphaFoldDB" id="I0WI94"/>
<evidence type="ECO:0000256" key="2">
    <source>
        <dbReference type="SAM" id="SignalP"/>
    </source>
</evidence>
<dbReference type="InterPro" id="IPR017937">
    <property type="entry name" value="Thioredoxin_CS"/>
</dbReference>
<keyword evidence="2" id="KW-0732">Signal</keyword>
<evidence type="ECO:0000313" key="5">
    <source>
        <dbReference type="Proteomes" id="UP000005938"/>
    </source>
</evidence>